<evidence type="ECO:0000256" key="1">
    <source>
        <dbReference type="SAM" id="SignalP"/>
    </source>
</evidence>
<keyword evidence="1" id="KW-0732">Signal</keyword>
<accession>A0ABS7BK19</accession>
<keyword evidence="3" id="KW-1185">Reference proteome</keyword>
<dbReference type="Pfam" id="PF16233">
    <property type="entry name" value="DUF4893"/>
    <property type="match status" value="1"/>
</dbReference>
<dbReference type="RefSeq" id="WP_219747373.1">
    <property type="nucleotide sequence ID" value="NZ_JAHXZN010000001.1"/>
</dbReference>
<gene>
    <name evidence="2" type="ORF">KZ820_04140</name>
</gene>
<organism evidence="2 3">
    <name type="scientific">Sphingomonas citri</name>
    <dbReference type="NCBI Taxonomy" id="2862499"/>
    <lineage>
        <taxon>Bacteria</taxon>
        <taxon>Pseudomonadati</taxon>
        <taxon>Pseudomonadota</taxon>
        <taxon>Alphaproteobacteria</taxon>
        <taxon>Sphingomonadales</taxon>
        <taxon>Sphingomonadaceae</taxon>
        <taxon>Sphingomonas</taxon>
    </lineage>
</organism>
<feature type="signal peptide" evidence="1">
    <location>
        <begin position="1"/>
        <end position="20"/>
    </location>
</feature>
<proteinExistence type="predicted"/>
<dbReference type="PROSITE" id="PS51257">
    <property type="entry name" value="PROKAR_LIPOPROTEIN"/>
    <property type="match status" value="1"/>
</dbReference>
<dbReference type="Proteomes" id="UP000759103">
    <property type="component" value="Unassembled WGS sequence"/>
</dbReference>
<sequence length="207" mass="22653">MRRTIALALVAALFGCGNSAAPRLIPVAAGSDWRRVATPSDRERLRAWRQTWQRALAAARRAAPEAVAAQGALFDYDRALDQPIPPLGSYNCRVYKLGARQPGQLDYVDYPAFACRVAADEGGTVRLEKLTGSQRPTGVIFADNGLRAVFLGVMILGDEARPYPYGREPARDLAGWVERIGPARWRVALPQPAFESLLDVVELVPAR</sequence>
<dbReference type="EMBL" id="JAHXZN010000001">
    <property type="protein sequence ID" value="MBW6529915.1"/>
    <property type="molecule type" value="Genomic_DNA"/>
</dbReference>
<reference evidence="2 3" key="1">
    <citation type="submission" date="2021-07" db="EMBL/GenBank/DDBJ databases">
        <title>Sphingomonas sp.</title>
        <authorList>
            <person name="Feng G."/>
            <person name="Li J."/>
            <person name="Pan M."/>
        </authorList>
    </citation>
    <scope>NUCLEOTIDE SEQUENCE [LARGE SCALE GENOMIC DNA]</scope>
    <source>
        <strain evidence="2 3">RRHST34</strain>
    </source>
</reference>
<name>A0ABS7BK19_9SPHN</name>
<protein>
    <submittedName>
        <fullName evidence="2">DUF4893 domain-containing protein</fullName>
    </submittedName>
</protein>
<dbReference type="InterPro" id="IPR032609">
    <property type="entry name" value="DUF4893"/>
</dbReference>
<evidence type="ECO:0000313" key="2">
    <source>
        <dbReference type="EMBL" id="MBW6529915.1"/>
    </source>
</evidence>
<feature type="chain" id="PRO_5045920749" evidence="1">
    <location>
        <begin position="21"/>
        <end position="207"/>
    </location>
</feature>
<comment type="caution">
    <text evidence="2">The sequence shown here is derived from an EMBL/GenBank/DDBJ whole genome shotgun (WGS) entry which is preliminary data.</text>
</comment>
<evidence type="ECO:0000313" key="3">
    <source>
        <dbReference type="Proteomes" id="UP000759103"/>
    </source>
</evidence>